<dbReference type="PANTHER" id="PTHR10961">
    <property type="entry name" value="PEROXISOMAL SARCOSINE OXIDASE"/>
    <property type="match status" value="1"/>
</dbReference>
<dbReference type="AlphaFoldDB" id="A0A395NZH0"/>
<evidence type="ECO:0000313" key="7">
    <source>
        <dbReference type="EMBL" id="RFU81490.1"/>
    </source>
</evidence>
<dbReference type="Proteomes" id="UP000266272">
    <property type="component" value="Unassembled WGS sequence"/>
</dbReference>
<evidence type="ECO:0000256" key="4">
    <source>
        <dbReference type="ARBA" id="ARBA00022827"/>
    </source>
</evidence>
<dbReference type="PRINTS" id="PR00420">
    <property type="entry name" value="RNGMNOXGNASE"/>
</dbReference>
<gene>
    <name evidence="7" type="ORF">TARUN_712</name>
</gene>
<organism evidence="7 8">
    <name type="scientific">Trichoderma arundinaceum</name>
    <dbReference type="NCBI Taxonomy" id="490622"/>
    <lineage>
        <taxon>Eukaryota</taxon>
        <taxon>Fungi</taxon>
        <taxon>Dikarya</taxon>
        <taxon>Ascomycota</taxon>
        <taxon>Pezizomycotina</taxon>
        <taxon>Sordariomycetes</taxon>
        <taxon>Hypocreomycetidae</taxon>
        <taxon>Hypocreales</taxon>
        <taxon>Hypocreaceae</taxon>
        <taxon>Trichoderma</taxon>
    </lineage>
</organism>
<dbReference type="Gene3D" id="3.50.50.60">
    <property type="entry name" value="FAD/NAD(P)-binding domain"/>
    <property type="match status" value="1"/>
</dbReference>
<dbReference type="SUPFAM" id="SSF51905">
    <property type="entry name" value="FAD/NAD(P)-binding domain"/>
    <property type="match status" value="1"/>
</dbReference>
<proteinExistence type="inferred from homology"/>
<dbReference type="Pfam" id="PF01266">
    <property type="entry name" value="DAO"/>
    <property type="match status" value="1"/>
</dbReference>
<comment type="caution">
    <text evidence="7">The sequence shown here is derived from an EMBL/GenBank/DDBJ whole genome shotgun (WGS) entry which is preliminary data.</text>
</comment>
<evidence type="ECO:0000259" key="6">
    <source>
        <dbReference type="Pfam" id="PF01266"/>
    </source>
</evidence>
<dbReference type="InterPro" id="IPR045170">
    <property type="entry name" value="MTOX"/>
</dbReference>
<dbReference type="GO" id="GO:0008115">
    <property type="term" value="F:sarcosine oxidase activity"/>
    <property type="evidence" value="ECO:0007669"/>
    <property type="project" value="TreeGrafter"/>
</dbReference>
<feature type="domain" description="FAD dependent oxidoreductase" evidence="6">
    <location>
        <begin position="8"/>
        <end position="389"/>
    </location>
</feature>
<keyword evidence="3" id="KW-0285">Flavoprotein</keyword>
<dbReference type="InterPro" id="IPR006076">
    <property type="entry name" value="FAD-dep_OxRdtase"/>
</dbReference>
<dbReference type="STRING" id="490622.A0A395NZH0"/>
<dbReference type="GO" id="GO:0051698">
    <property type="term" value="F:saccharopine oxidase activity"/>
    <property type="evidence" value="ECO:0007669"/>
    <property type="project" value="TreeGrafter"/>
</dbReference>
<keyword evidence="8" id="KW-1185">Reference proteome</keyword>
<comment type="similarity">
    <text evidence="2">Belongs to the MSOX/MTOX family.</text>
</comment>
<dbReference type="OrthoDB" id="2219495at2759"/>
<keyword evidence="5" id="KW-0560">Oxidoreductase</keyword>
<evidence type="ECO:0000256" key="1">
    <source>
        <dbReference type="ARBA" id="ARBA00001974"/>
    </source>
</evidence>
<dbReference type="Gene3D" id="3.30.9.10">
    <property type="entry name" value="D-Amino Acid Oxidase, subunit A, domain 2"/>
    <property type="match status" value="1"/>
</dbReference>
<dbReference type="InterPro" id="IPR036188">
    <property type="entry name" value="FAD/NAD-bd_sf"/>
</dbReference>
<dbReference type="EMBL" id="PXOA01000045">
    <property type="protein sequence ID" value="RFU81490.1"/>
    <property type="molecule type" value="Genomic_DNA"/>
</dbReference>
<evidence type="ECO:0000256" key="2">
    <source>
        <dbReference type="ARBA" id="ARBA00010989"/>
    </source>
</evidence>
<accession>A0A395NZH0</accession>
<sequence>MPSFKEPVIIVGAGAFGLSTAWHLCKAGYTDITVLERGSDIPSPYSAANDLNKIIRAEYEDPFYRDLALEAINSWRQPLFAPHYHQTGYILATSSQAPKKSIDSLAKYLAVLQGHQAFANEISLLNSPDDFRRYAWQLSGPMRGFKGYFNRIAGYAHSSNAIHSLFLVCVRMGIKFITGEQHGNVVELLYEPGDSQRQTKSKQCVGVKTADGKKHFSRLNVLALGAFGASLIPELGAFATARSWSVAHIQLSVEEAESLRGIPVVNIRDLGFFFEPDPKTRLLKLCHLGAGFTNTNANGVSLPPGNFEPSDFMPGADEKKLRTLLREVLPELADRPFVNKKLCWFSDTATSDFCIDFVPGSNSSLVVLAGDSGHGFKMVPIFGEWVVKLLENGNQKIERWQWPKRLADASKEQKQWGNNISWRVGEEKELSDLIADEKAVFKSNI</sequence>
<name>A0A395NZH0_TRIAR</name>
<comment type="cofactor">
    <cofactor evidence="1">
        <name>FAD</name>
        <dbReference type="ChEBI" id="CHEBI:57692"/>
    </cofactor>
</comment>
<reference evidence="7 8" key="1">
    <citation type="journal article" date="2018" name="PLoS Pathog.">
        <title>Evolution of structural diversity of trichothecenes, a family of toxins produced by plant pathogenic and entomopathogenic fungi.</title>
        <authorList>
            <person name="Proctor R.H."/>
            <person name="McCormick S.P."/>
            <person name="Kim H.S."/>
            <person name="Cardoza R.E."/>
            <person name="Stanley A.M."/>
            <person name="Lindo L."/>
            <person name="Kelly A."/>
            <person name="Brown D.W."/>
            <person name="Lee T."/>
            <person name="Vaughan M.M."/>
            <person name="Alexander N.J."/>
            <person name="Busman M."/>
            <person name="Gutierrez S."/>
        </authorList>
    </citation>
    <scope>NUCLEOTIDE SEQUENCE [LARGE SCALE GENOMIC DNA]</scope>
    <source>
        <strain evidence="7 8">IBT 40837</strain>
    </source>
</reference>
<keyword evidence="4" id="KW-0274">FAD</keyword>
<evidence type="ECO:0000256" key="3">
    <source>
        <dbReference type="ARBA" id="ARBA00022630"/>
    </source>
</evidence>
<dbReference type="GO" id="GO:0050660">
    <property type="term" value="F:flavin adenine dinucleotide binding"/>
    <property type="evidence" value="ECO:0007669"/>
    <property type="project" value="InterPro"/>
</dbReference>
<evidence type="ECO:0000256" key="5">
    <source>
        <dbReference type="ARBA" id="ARBA00023002"/>
    </source>
</evidence>
<dbReference type="PANTHER" id="PTHR10961:SF26">
    <property type="entry name" value="L-SACCHAROPINE OXIDASE"/>
    <property type="match status" value="1"/>
</dbReference>
<protein>
    <submittedName>
        <fullName evidence="7">Oxygen oxidoreductase</fullName>
    </submittedName>
</protein>
<evidence type="ECO:0000313" key="8">
    <source>
        <dbReference type="Proteomes" id="UP000266272"/>
    </source>
</evidence>